<gene>
    <name evidence="1" type="ORF">BB934_02385</name>
</gene>
<reference evidence="1" key="1">
    <citation type="submission" date="2016-07" db="EMBL/GenBank/DDBJ databases">
        <title>Microvirga ossetica sp. nov. a new species of rhizobia isolated from root nodules of the legume species Vicia alpestris Steven originated from North Ossetia region in the Caucasus.</title>
        <authorList>
            <person name="Safronova V.I."/>
            <person name="Kuznetsova I.G."/>
            <person name="Sazanova A.L."/>
            <person name="Belimov A."/>
            <person name="Andronov E."/>
            <person name="Osledkin Y.S."/>
            <person name="Onishchuk O.P."/>
            <person name="Kurchak O.N."/>
            <person name="Shaposhnikov A.I."/>
            <person name="Willems A."/>
            <person name="Tikhonovich I.A."/>
        </authorList>
    </citation>
    <scope>NUCLEOTIDE SEQUENCE [LARGE SCALE GENOMIC DNA]</scope>
    <source>
        <strain evidence="1">V5/3M</strain>
    </source>
</reference>
<proteinExistence type="predicted"/>
<organism evidence="1">
    <name type="scientific">Microvirga ossetica</name>
    <dbReference type="NCBI Taxonomy" id="1882682"/>
    <lineage>
        <taxon>Bacteria</taxon>
        <taxon>Pseudomonadati</taxon>
        <taxon>Pseudomonadota</taxon>
        <taxon>Alphaproteobacteria</taxon>
        <taxon>Hyphomicrobiales</taxon>
        <taxon>Methylobacteriaceae</taxon>
        <taxon>Microvirga</taxon>
    </lineage>
</organism>
<dbReference type="KEGG" id="moc:BB934_02385"/>
<dbReference type="SUPFAM" id="SSF52172">
    <property type="entry name" value="CheY-like"/>
    <property type="match status" value="1"/>
</dbReference>
<sequence length="87" mass="9319">MGILVEDQTLVRMFVSDFLDETGFKVFEAVTVLQAHPNVQAVVTDTGMPQLDEWPCTGPRGSGAVARNRRFCHIGAGTPGPDDLSGS</sequence>
<dbReference type="AlphaFoldDB" id="A0A1B2EB69"/>
<accession>A0A1B2EB69</accession>
<dbReference type="InterPro" id="IPR011006">
    <property type="entry name" value="CheY-like_superfamily"/>
</dbReference>
<name>A0A1B2EB69_9HYPH</name>
<dbReference type="Gene3D" id="3.40.50.2300">
    <property type="match status" value="1"/>
</dbReference>
<evidence type="ECO:0000313" key="1">
    <source>
        <dbReference type="EMBL" id="ANY77203.1"/>
    </source>
</evidence>
<protein>
    <recommendedName>
        <fullName evidence="2">Response regulatory domain-containing protein</fullName>
    </recommendedName>
</protein>
<evidence type="ECO:0008006" key="2">
    <source>
        <dbReference type="Google" id="ProtNLM"/>
    </source>
</evidence>
<dbReference type="EMBL" id="CP016616">
    <property type="protein sequence ID" value="ANY77203.1"/>
    <property type="molecule type" value="Genomic_DNA"/>
</dbReference>